<dbReference type="Pfam" id="PF13400">
    <property type="entry name" value="Tad"/>
    <property type="match status" value="1"/>
</dbReference>
<keyword evidence="1" id="KW-1133">Transmembrane helix</keyword>
<dbReference type="KEGG" id="gog:C1280_20210"/>
<dbReference type="RefSeq" id="WP_010037083.1">
    <property type="nucleotide sequence ID" value="NZ_CP025958.1"/>
</dbReference>
<proteinExistence type="predicted"/>
<keyword evidence="1" id="KW-0472">Membrane</keyword>
<name>A0A2Z3H613_9BACT</name>
<evidence type="ECO:0000313" key="4">
    <source>
        <dbReference type="Proteomes" id="UP000245802"/>
    </source>
</evidence>
<organism evidence="3 4">
    <name type="scientific">Gemmata obscuriglobus</name>
    <dbReference type="NCBI Taxonomy" id="114"/>
    <lineage>
        <taxon>Bacteria</taxon>
        <taxon>Pseudomonadati</taxon>
        <taxon>Planctomycetota</taxon>
        <taxon>Planctomycetia</taxon>
        <taxon>Gemmatales</taxon>
        <taxon>Gemmataceae</taxon>
        <taxon>Gemmata</taxon>
    </lineage>
</organism>
<evidence type="ECO:0000313" key="3">
    <source>
        <dbReference type="EMBL" id="AWM39077.1"/>
    </source>
</evidence>
<keyword evidence="1" id="KW-0812">Transmembrane</keyword>
<protein>
    <recommendedName>
        <fullName evidence="2">Putative Flp pilus-assembly TadG-like N-terminal domain-containing protein</fullName>
    </recommendedName>
</protein>
<dbReference type="OrthoDB" id="260382at2"/>
<keyword evidence="4" id="KW-1185">Reference proteome</keyword>
<dbReference type="InterPro" id="IPR028087">
    <property type="entry name" value="Tad_N"/>
</dbReference>
<reference evidence="3 4" key="1">
    <citation type="submission" date="2018-01" db="EMBL/GenBank/DDBJ databases">
        <title>G. obscuriglobus.</title>
        <authorList>
            <person name="Franke J."/>
            <person name="Blomberg W."/>
            <person name="Selmecki A."/>
        </authorList>
    </citation>
    <scope>NUCLEOTIDE SEQUENCE [LARGE SCALE GENOMIC DNA]</scope>
    <source>
        <strain evidence="3 4">DSM 5831</strain>
    </source>
</reference>
<dbReference type="AlphaFoldDB" id="A0A2Z3H613"/>
<accession>A0A2Z3H613</accession>
<evidence type="ECO:0000256" key="1">
    <source>
        <dbReference type="SAM" id="Phobius"/>
    </source>
</evidence>
<evidence type="ECO:0000259" key="2">
    <source>
        <dbReference type="Pfam" id="PF13400"/>
    </source>
</evidence>
<feature type="transmembrane region" description="Helical" evidence="1">
    <location>
        <begin position="12"/>
        <end position="33"/>
    </location>
</feature>
<gene>
    <name evidence="3" type="ORF">C1280_20210</name>
</gene>
<dbReference type="EMBL" id="CP025958">
    <property type="protein sequence ID" value="AWM39077.1"/>
    <property type="molecule type" value="Genomic_DNA"/>
</dbReference>
<feature type="domain" description="Putative Flp pilus-assembly TadG-like N-terminal" evidence="2">
    <location>
        <begin position="12"/>
        <end position="59"/>
    </location>
</feature>
<dbReference type="Proteomes" id="UP000245802">
    <property type="component" value="Chromosome"/>
</dbReference>
<sequence>MLRANRVPRRAGAVLVKVAICLPVLIGVLALNLDGGRLYDERRRAQATADAAALAAGADLYANYWTNQGADPIGTARAAAEQVAVANGYPASAVTVTVPPTSGAYAGQPGHAEVRIDSAVTNSFGRTITGSATGVSARAVGRGEPVRIGIVLLNPTASGAFKNTAAAFALINKPLVVNSTSPTALQSSGLLLLSLSKVQSTGGASITSLLPLGVPVKTGARPTPDPLAFLPVPDESAAPVRSSTPLTISSVVPTVLQPGVYKGGIRVTGLGVAVMTPGVYVMQGGGFRVDGAGTVTGLSTMVYNTTSPTHAAGPVSVTGLGKVVMTAPLSGTYQGMSFFQHRGLNQPVTVSGAGLTTVTGTVYAAKAPVTLTGTAAVGLDIMGGAFVADSMTVGGIGAVTVNIGLNPPRVPDVRVVE</sequence>